<sequence length="599" mass="65855">MYWCNRMWCVVLQTGGADSGSGGSGGSGSGMDCLQLRAQPGPFHYLISEQAKSFVALQELQNEVGALLEFRDLVIETFPNLRSKMSPSAPTGARREWEPGVRVRRKLAGASDGRKPQPSVQDSGFSTETSCGKDAHSSSASASASATATRSRPLEDELWALLDTIQRKGIRIRDEAELLRGELDERRSETTEESFARALSGGCGECTDLVRLREERDALLARAAQLEAAAALASAAPPPPPAPSTSLAPPSPACLGRLDTPLQRPPRTPLVPRPDSKKFTAILQESNPVELQRQLLSFTVQNQVYCEQLKRAAEQKTLLLERLERANELNEDLKFRLEEKSIELEGARARVRLLEGRRSSGELHSSMRDMQPLAMPEPESGRGQGHEHEEEEERLSQTPRRRPSRIPRHTPHKAAAPRPPAAEPRPPSAHSAHSVHSARSVRSGHSARVRTPAPAPGTAPRDEPSGLPVRRTPSHDKMSECARESLAAEYVARTERLAPLLPALRPPGPQCAPRAPRTRPLPADLAPHNLALELTRSILYEDADSIDIQTLRSLNSHEDSLWHGKPQQYFESMNYGQDFIDDADPLPENKDFESDSLAQ</sequence>
<feature type="compositionally biased region" description="Basic residues" evidence="2">
    <location>
        <begin position="399"/>
        <end position="412"/>
    </location>
</feature>
<evidence type="ECO:0000256" key="1">
    <source>
        <dbReference type="SAM" id="Coils"/>
    </source>
</evidence>
<feature type="compositionally biased region" description="Pro residues" evidence="2">
    <location>
        <begin position="263"/>
        <end position="272"/>
    </location>
</feature>
<feature type="compositionally biased region" description="Low complexity" evidence="2">
    <location>
        <begin position="512"/>
        <end position="523"/>
    </location>
</feature>
<feature type="compositionally biased region" description="Polar residues" evidence="2">
    <location>
        <begin position="118"/>
        <end position="130"/>
    </location>
</feature>
<dbReference type="Proteomes" id="UP000053268">
    <property type="component" value="Unassembled WGS sequence"/>
</dbReference>
<feature type="region of interest" description="Disordered" evidence="2">
    <location>
        <begin position="82"/>
        <end position="149"/>
    </location>
</feature>
<name>A0A194PIL0_PAPXU</name>
<feature type="compositionally biased region" description="Low complexity" evidence="2">
    <location>
        <begin position="428"/>
        <end position="459"/>
    </location>
</feature>
<evidence type="ECO:0000313" key="4">
    <source>
        <dbReference type="Proteomes" id="UP000053268"/>
    </source>
</evidence>
<reference evidence="3 4" key="1">
    <citation type="journal article" date="2015" name="Nat. Commun.">
        <title>Outbred genome sequencing and CRISPR/Cas9 gene editing in butterflies.</title>
        <authorList>
            <person name="Li X."/>
            <person name="Fan D."/>
            <person name="Zhang W."/>
            <person name="Liu G."/>
            <person name="Zhang L."/>
            <person name="Zhao L."/>
            <person name="Fang X."/>
            <person name="Chen L."/>
            <person name="Dong Y."/>
            <person name="Chen Y."/>
            <person name="Ding Y."/>
            <person name="Zhao R."/>
            <person name="Feng M."/>
            <person name="Zhu Y."/>
            <person name="Feng Y."/>
            <person name="Jiang X."/>
            <person name="Zhu D."/>
            <person name="Xiang H."/>
            <person name="Feng X."/>
            <person name="Li S."/>
            <person name="Wang J."/>
            <person name="Zhang G."/>
            <person name="Kronforst M.R."/>
            <person name="Wang W."/>
        </authorList>
    </citation>
    <scope>NUCLEOTIDE SEQUENCE [LARGE SCALE GENOMIC DNA]</scope>
    <source>
        <strain evidence="3">Ya'a_city_454_Px</strain>
        <tissue evidence="3">Whole body</tissue>
    </source>
</reference>
<feature type="coiled-coil region" evidence="1">
    <location>
        <begin position="306"/>
        <end position="357"/>
    </location>
</feature>
<protein>
    <submittedName>
        <fullName evidence="3">Uncharacterized protein</fullName>
    </submittedName>
</protein>
<dbReference type="AlphaFoldDB" id="A0A194PIL0"/>
<feature type="compositionally biased region" description="Low complexity" evidence="2">
    <location>
        <begin position="137"/>
        <end position="149"/>
    </location>
</feature>
<feature type="region of interest" description="Disordered" evidence="2">
    <location>
        <begin position="360"/>
        <end position="481"/>
    </location>
</feature>
<accession>A0A194PIL0</accession>
<feature type="region of interest" description="Disordered" evidence="2">
    <location>
        <begin position="232"/>
        <end position="276"/>
    </location>
</feature>
<dbReference type="EMBL" id="KQ459603">
    <property type="protein sequence ID" value="KPI92888.1"/>
    <property type="molecule type" value="Genomic_DNA"/>
</dbReference>
<proteinExistence type="predicted"/>
<evidence type="ECO:0000313" key="3">
    <source>
        <dbReference type="EMBL" id="KPI92888.1"/>
    </source>
</evidence>
<keyword evidence="4" id="KW-1185">Reference proteome</keyword>
<keyword evidence="1" id="KW-0175">Coiled coil</keyword>
<feature type="region of interest" description="Disordered" evidence="2">
    <location>
        <begin position="501"/>
        <end position="523"/>
    </location>
</feature>
<feature type="region of interest" description="Disordered" evidence="2">
    <location>
        <begin position="577"/>
        <end position="599"/>
    </location>
</feature>
<feature type="compositionally biased region" description="Pro residues" evidence="2">
    <location>
        <begin position="417"/>
        <end position="427"/>
    </location>
</feature>
<evidence type="ECO:0000256" key="2">
    <source>
        <dbReference type="SAM" id="MobiDB-lite"/>
    </source>
</evidence>
<organism evidence="3 4">
    <name type="scientific">Papilio xuthus</name>
    <name type="common">Asian swallowtail butterfly</name>
    <dbReference type="NCBI Taxonomy" id="66420"/>
    <lineage>
        <taxon>Eukaryota</taxon>
        <taxon>Metazoa</taxon>
        <taxon>Ecdysozoa</taxon>
        <taxon>Arthropoda</taxon>
        <taxon>Hexapoda</taxon>
        <taxon>Insecta</taxon>
        <taxon>Pterygota</taxon>
        <taxon>Neoptera</taxon>
        <taxon>Endopterygota</taxon>
        <taxon>Lepidoptera</taxon>
        <taxon>Glossata</taxon>
        <taxon>Ditrysia</taxon>
        <taxon>Papilionoidea</taxon>
        <taxon>Papilionidae</taxon>
        <taxon>Papilioninae</taxon>
        <taxon>Papilio</taxon>
    </lineage>
</organism>
<gene>
    <name evidence="3" type="ORF">RR46_14109</name>
</gene>